<evidence type="ECO:0000313" key="2">
    <source>
        <dbReference type="EMBL" id="PAV17878.1"/>
    </source>
</evidence>
<dbReference type="OrthoDB" id="2124077at2759"/>
<keyword evidence="1" id="KW-1133">Transmembrane helix</keyword>
<evidence type="ECO:0000313" key="3">
    <source>
        <dbReference type="Proteomes" id="UP000217199"/>
    </source>
</evidence>
<reference evidence="2 3" key="1">
    <citation type="journal article" date="2017" name="Mol. Ecol.">
        <title>Comparative and population genomic landscape of Phellinus noxius: A hypervariable fungus causing root rot in trees.</title>
        <authorList>
            <person name="Chung C.L."/>
            <person name="Lee T.J."/>
            <person name="Akiba M."/>
            <person name="Lee H.H."/>
            <person name="Kuo T.H."/>
            <person name="Liu D."/>
            <person name="Ke H.M."/>
            <person name="Yokoi T."/>
            <person name="Roa M.B."/>
            <person name="Lu M.J."/>
            <person name="Chang Y.Y."/>
            <person name="Ann P.J."/>
            <person name="Tsai J.N."/>
            <person name="Chen C.Y."/>
            <person name="Tzean S.S."/>
            <person name="Ota Y."/>
            <person name="Hattori T."/>
            <person name="Sahashi N."/>
            <person name="Liou R.F."/>
            <person name="Kikuchi T."/>
            <person name="Tsai I.J."/>
        </authorList>
    </citation>
    <scope>NUCLEOTIDE SEQUENCE [LARGE SCALE GENOMIC DNA]</scope>
    <source>
        <strain evidence="2 3">FFPRI411160</strain>
    </source>
</reference>
<organism evidence="2 3">
    <name type="scientific">Pyrrhoderma noxium</name>
    <dbReference type="NCBI Taxonomy" id="2282107"/>
    <lineage>
        <taxon>Eukaryota</taxon>
        <taxon>Fungi</taxon>
        <taxon>Dikarya</taxon>
        <taxon>Basidiomycota</taxon>
        <taxon>Agaricomycotina</taxon>
        <taxon>Agaricomycetes</taxon>
        <taxon>Hymenochaetales</taxon>
        <taxon>Hymenochaetaceae</taxon>
        <taxon>Pyrrhoderma</taxon>
    </lineage>
</organism>
<dbReference type="InterPro" id="IPR018943">
    <property type="entry name" value="Oligosaccaryltransferase"/>
</dbReference>
<comment type="caution">
    <text evidence="2">The sequence shown here is derived from an EMBL/GenBank/DDBJ whole genome shotgun (WGS) entry which is preliminary data.</text>
</comment>
<gene>
    <name evidence="2" type="ORF">PNOK_0636400</name>
</gene>
<dbReference type="AlphaFoldDB" id="A0A286UE99"/>
<feature type="transmembrane region" description="Helical" evidence="1">
    <location>
        <begin position="20"/>
        <end position="39"/>
    </location>
</feature>
<protein>
    <submittedName>
        <fullName evidence="2">Uncharacterized protein</fullName>
    </submittedName>
</protein>
<dbReference type="Pfam" id="PF10215">
    <property type="entry name" value="Ost4"/>
    <property type="match status" value="1"/>
</dbReference>
<dbReference type="Proteomes" id="UP000217199">
    <property type="component" value="Unassembled WGS sequence"/>
</dbReference>
<proteinExistence type="predicted"/>
<dbReference type="InParanoid" id="A0A286UE99"/>
<sequence>MSQYFNPPKDTFKMISHETLYNLANSLGLCAVVVILAVSSTVTIGTDLIKPIQALICGFLLAAHGSSHFPPPLLYVLTS</sequence>
<accession>A0A286UE99</accession>
<keyword evidence="1" id="KW-0472">Membrane</keyword>
<feature type="transmembrane region" description="Helical" evidence="1">
    <location>
        <begin position="51"/>
        <end position="69"/>
    </location>
</feature>
<name>A0A286UE99_9AGAM</name>
<keyword evidence="3" id="KW-1185">Reference proteome</keyword>
<keyword evidence="1" id="KW-0812">Transmembrane</keyword>
<dbReference type="EMBL" id="NBII01000006">
    <property type="protein sequence ID" value="PAV17878.1"/>
    <property type="molecule type" value="Genomic_DNA"/>
</dbReference>
<evidence type="ECO:0000256" key="1">
    <source>
        <dbReference type="SAM" id="Phobius"/>
    </source>
</evidence>